<feature type="compositionally biased region" description="Pro residues" evidence="2">
    <location>
        <begin position="140"/>
        <end position="151"/>
    </location>
</feature>
<evidence type="ECO:0000256" key="2">
    <source>
        <dbReference type="SAM" id="MobiDB-lite"/>
    </source>
</evidence>
<feature type="region of interest" description="Disordered" evidence="2">
    <location>
        <begin position="26"/>
        <end position="191"/>
    </location>
</feature>
<dbReference type="Proteomes" id="UP000070544">
    <property type="component" value="Unassembled WGS sequence"/>
</dbReference>
<feature type="region of interest" description="Disordered" evidence="2">
    <location>
        <begin position="757"/>
        <end position="784"/>
    </location>
</feature>
<feature type="region of interest" description="Disordered" evidence="2">
    <location>
        <begin position="666"/>
        <end position="689"/>
    </location>
</feature>
<comment type="similarity">
    <text evidence="1">Belongs to the gemin-2 family.</text>
</comment>
<protein>
    <submittedName>
        <fullName evidence="3">Uncharacterized protein</fullName>
    </submittedName>
</protein>
<dbReference type="PANTHER" id="PTHR12794:SF0">
    <property type="entry name" value="GEM-ASSOCIATED PROTEIN 2"/>
    <property type="match status" value="1"/>
</dbReference>
<feature type="region of interest" description="Disordered" evidence="2">
    <location>
        <begin position="228"/>
        <end position="255"/>
    </location>
</feature>
<dbReference type="Gene3D" id="1.20.58.1070">
    <property type="match status" value="1"/>
</dbReference>
<reference evidence="3 4" key="1">
    <citation type="journal article" date="2015" name="Genome Biol. Evol.">
        <title>Phylogenomic analyses indicate that early fungi evolved digesting cell walls of algal ancestors of land plants.</title>
        <authorList>
            <person name="Chang Y."/>
            <person name="Wang S."/>
            <person name="Sekimoto S."/>
            <person name="Aerts A.L."/>
            <person name="Choi C."/>
            <person name="Clum A."/>
            <person name="LaButti K.M."/>
            <person name="Lindquist E.A."/>
            <person name="Yee Ngan C."/>
            <person name="Ohm R.A."/>
            <person name="Salamov A.A."/>
            <person name="Grigoriev I.V."/>
            <person name="Spatafora J.W."/>
            <person name="Berbee M.L."/>
        </authorList>
    </citation>
    <scope>NUCLEOTIDE SEQUENCE [LARGE SCALE GENOMIC DNA]</scope>
    <source>
        <strain evidence="3 4">JEL478</strain>
    </source>
</reference>
<accession>A0A139AS63</accession>
<feature type="compositionally biased region" description="Acidic residues" evidence="2">
    <location>
        <begin position="763"/>
        <end position="784"/>
    </location>
</feature>
<dbReference type="EMBL" id="KQ965738">
    <property type="protein sequence ID" value="KXS19582.1"/>
    <property type="molecule type" value="Genomic_DNA"/>
</dbReference>
<dbReference type="GO" id="GO:0000387">
    <property type="term" value="P:spliceosomal snRNP assembly"/>
    <property type="evidence" value="ECO:0007669"/>
    <property type="project" value="InterPro"/>
</dbReference>
<dbReference type="InterPro" id="IPR035426">
    <property type="entry name" value="Gemin2/Brr1"/>
</dbReference>
<feature type="compositionally biased region" description="Basic and acidic residues" evidence="2">
    <location>
        <begin position="102"/>
        <end position="115"/>
    </location>
</feature>
<dbReference type="GO" id="GO:0032797">
    <property type="term" value="C:SMN complex"/>
    <property type="evidence" value="ECO:0007669"/>
    <property type="project" value="TreeGrafter"/>
</dbReference>
<evidence type="ECO:0000313" key="4">
    <source>
        <dbReference type="Proteomes" id="UP000070544"/>
    </source>
</evidence>
<feature type="region of interest" description="Disordered" evidence="2">
    <location>
        <begin position="308"/>
        <end position="356"/>
    </location>
</feature>
<dbReference type="OrthoDB" id="428895at2759"/>
<evidence type="ECO:0000256" key="1">
    <source>
        <dbReference type="ARBA" id="ARBA00025758"/>
    </source>
</evidence>
<name>A0A139AS63_GONPJ</name>
<evidence type="ECO:0000313" key="3">
    <source>
        <dbReference type="EMBL" id="KXS19582.1"/>
    </source>
</evidence>
<dbReference type="PANTHER" id="PTHR12794">
    <property type="entry name" value="GEMIN2"/>
    <property type="match status" value="1"/>
</dbReference>
<dbReference type="AlphaFoldDB" id="A0A139AS63"/>
<sequence length="784" mass="85507">MHPSLPLVDHELGAPVSVVADVYSTPSIESTMSPPPSPNKRPLEAGQEENDHSLHQKKRLKSAKVSSELESDGSRDFGGGGGAAQTTSQDAEEGEIEDDEERSPQEEGELERGADMDAESSGAGLPNGIEMGTSSQFPHPLWPFPFPPPPFGLYENSPAPAPVTKKKKKKRKEGKDSRQQSDSSPSYDGLAKQALPVADYAVEGEPEDGLEYLRLVRDQAFNLPNMFTSITPQNSSPNPNPAPNATTPANGFTDSSHPLIVQARRARATLSADAAISATTNAALLPEKGWQKRFLQWFSGLAGEVRRRRGEGPNKKSDVVVDSGLREGDDAGDHTLVDHDEASNRFAGDGEETGTVDMVDLQSTEDLADVEDVEEPEESEDVFYIGGIRVDLSGLRGQYDENFSDKNAEWEQNVDAEETIDPEALVETEAESLKDPSTGIGVWQPVPALQKHIFQAPLTIQAVPRRAEQQWRGDWRVVDPLGALVREGWDASGDDTVMDPDIPLESHHRDLENVTVPSFGDDNGWKKFIYGIGGWRREAREAKEREERKRLVHEDLGAEGDGAVEGGCLVQGAQDSSSVKPKEIPPYVALVSKINQRSTFHLIRLHGIWLHTTVSRSPHFPSCPSILFFSWTIALLANLDYSLLTASQWSVVRDLVRRVREMRKGLGGTGRAKKGGKEATESDEGEYDAEKQNQRLLLGKIMSMIVAIVAGWYGQADLGDPDADVDVPTPMHPVAVAALASSKVDTVVPVADISDEVPIAETNWEESGEGGEDDEFGVEEDEEN</sequence>
<gene>
    <name evidence="3" type="ORF">M427DRAFT_143319</name>
</gene>
<feature type="compositionally biased region" description="Acidic residues" evidence="2">
    <location>
        <begin position="90"/>
        <end position="101"/>
    </location>
</feature>
<proteinExistence type="inferred from homology"/>
<feature type="compositionally biased region" description="Basic and acidic residues" evidence="2">
    <location>
        <begin position="310"/>
        <end position="343"/>
    </location>
</feature>
<dbReference type="GO" id="GO:0005634">
    <property type="term" value="C:nucleus"/>
    <property type="evidence" value="ECO:0007669"/>
    <property type="project" value="TreeGrafter"/>
</dbReference>
<organism evidence="3 4">
    <name type="scientific">Gonapodya prolifera (strain JEL478)</name>
    <name type="common">Monoblepharis prolifera</name>
    <dbReference type="NCBI Taxonomy" id="1344416"/>
    <lineage>
        <taxon>Eukaryota</taxon>
        <taxon>Fungi</taxon>
        <taxon>Fungi incertae sedis</taxon>
        <taxon>Chytridiomycota</taxon>
        <taxon>Chytridiomycota incertae sedis</taxon>
        <taxon>Monoblepharidomycetes</taxon>
        <taxon>Monoblepharidales</taxon>
        <taxon>Gonapodyaceae</taxon>
        <taxon>Gonapodya</taxon>
    </lineage>
</organism>
<keyword evidence="4" id="KW-1185">Reference proteome</keyword>
<dbReference type="Pfam" id="PF04938">
    <property type="entry name" value="SIP1"/>
    <property type="match status" value="2"/>
</dbReference>